<proteinExistence type="inferred from homology"/>
<dbReference type="Gene3D" id="3.90.1330.10">
    <property type="entry name" value="Alpha-glucuronidase, C-terminal domain"/>
    <property type="match status" value="1"/>
</dbReference>
<sequence length="716" mass="77931">MIGRGLASGAGQVPVVARICIVLIASLCAICAGDARAEDGHALWLRYAPLDEATAIAVNARLGPPELFGNSSPMTQAAQSELSRGFDAMLGQSGRGVILARAGQLPGGDSGLAEPLAGLPSGGYRIAQRHDGRVAVVANDDIGLLYGSFALLRHVASGANLDAIDVTSAPALPLRMLDHWDNPDGFVERGYAGRSIFNWWLLPDHLDPRLIDYARANASIGINAVVVNNVNASALMLTPRYIEKLARLADAWRPLGIRVWLSARFSAPRDLGGLSTADPLDPQVRRWWKDKADEIYRAIPDFGGFLVKANSEGQPGPQDYGRTHADGANMLAQALGGRGTVIWRAFVYASGSETDRVKLAYEEFKPLDGKFASNVILQVKNGPLDFQPREPFHPLFGAMPHTRLMLEAQITKEYLGFATHLAFLAPLWAEALGADTGHGEAGRALTVAQTLAQGGMAGVANTGSDRNWTGGHFDQANWYAFGRLAWNPDLSADEIAREWAAQTFSRDPAFTVPVAETMVGSRQAVVDYMTPLGLAHQMGTGHHYGPAPWVSDLSRPEWNPTYYNRADKSGIGFDRTVTGSDALAQYAPSVAVHWADAATMDEDYLLWFHHLQWDYQTQSGRTLWRELVARYDRGVAAVDAMAAQWADLASYVDARRHRDVADFLAIQKREAHWWRDASIAYFGAVCGCDLPPGTRTPAHSLDWYEAQRFPDAPGNP</sequence>
<evidence type="ECO:0000256" key="6">
    <source>
        <dbReference type="ARBA" id="ARBA00023326"/>
    </source>
</evidence>
<evidence type="ECO:0000313" key="12">
    <source>
        <dbReference type="Proteomes" id="UP000190989"/>
    </source>
</evidence>
<dbReference type="InterPro" id="IPR037054">
    <property type="entry name" value="A-glucoronidase_C_sf"/>
</dbReference>
<dbReference type="SUPFAM" id="SSF55545">
    <property type="entry name" value="beta-N-acetylhexosaminidase-like domain"/>
    <property type="match status" value="1"/>
</dbReference>
<dbReference type="GO" id="GO:0005576">
    <property type="term" value="C:extracellular region"/>
    <property type="evidence" value="ECO:0007669"/>
    <property type="project" value="InterPro"/>
</dbReference>
<accession>A0A1U6I625</accession>
<evidence type="ECO:0000259" key="8">
    <source>
        <dbReference type="Pfam" id="PF03648"/>
    </source>
</evidence>
<keyword evidence="3 7" id="KW-0378">Hydrolase</keyword>
<comment type="subunit">
    <text evidence="7">Homodimer.</text>
</comment>
<evidence type="ECO:0000256" key="4">
    <source>
        <dbReference type="ARBA" id="ARBA00023277"/>
    </source>
</evidence>
<comment type="catalytic activity">
    <reaction evidence="7">
        <text>Hydrolysis of (1-&gt;2)-alpha-D-(4-O-methyl)glucuronosyl links in the main chain of hardwood xylans.</text>
        <dbReference type="EC" id="3.2.1.131"/>
    </reaction>
</comment>
<feature type="domain" description="Glycosyl hydrolase family 67 catalytic" evidence="10">
    <location>
        <begin position="156"/>
        <end position="468"/>
    </location>
</feature>
<protein>
    <recommendedName>
        <fullName evidence="7">Xylan alpha-1,2-glucuronidase</fullName>
        <ecNumber evidence="7">3.2.1.131</ecNumber>
    </recommendedName>
</protein>
<dbReference type="InterPro" id="IPR017853">
    <property type="entry name" value="GH"/>
</dbReference>
<evidence type="ECO:0000256" key="5">
    <source>
        <dbReference type="ARBA" id="ARBA00023295"/>
    </source>
</evidence>
<dbReference type="Gene3D" id="3.20.20.80">
    <property type="entry name" value="Glycosidases"/>
    <property type="match status" value="1"/>
</dbReference>
<feature type="domain" description="Alpha glucuronidase N-terminal" evidence="8">
    <location>
        <begin position="43"/>
        <end position="151"/>
    </location>
</feature>
<dbReference type="InterPro" id="IPR005154">
    <property type="entry name" value="Glyco_hydro_67_aGlcAse_N"/>
</dbReference>
<dbReference type="Pfam" id="PF07488">
    <property type="entry name" value="Glyco_hydro_67M"/>
    <property type="match status" value="1"/>
</dbReference>
<evidence type="ECO:0000256" key="1">
    <source>
        <dbReference type="ARBA" id="ARBA00008833"/>
    </source>
</evidence>
<name>A0A1U6I625_9SPHN</name>
<dbReference type="InterPro" id="IPR011099">
    <property type="entry name" value="Glyco_hydro_67_C"/>
</dbReference>
<keyword evidence="5 7" id="KW-0326">Glycosidase</keyword>
<gene>
    <name evidence="11" type="ORF">SAMN06295987_104246</name>
</gene>
<dbReference type="RefSeq" id="WP_079730902.1">
    <property type="nucleotide sequence ID" value="NZ_FVZE01000004.1"/>
</dbReference>
<dbReference type="InterPro" id="IPR011100">
    <property type="entry name" value="Glyco_hydro_67_cat"/>
</dbReference>
<comment type="similarity">
    <text evidence="1 7">Belongs to the glycosyl hydrolase 67 family.</text>
</comment>
<organism evidence="11 12">
    <name type="scientific">Novosphingobium mathurense</name>
    <dbReference type="NCBI Taxonomy" id="428990"/>
    <lineage>
        <taxon>Bacteria</taxon>
        <taxon>Pseudomonadati</taxon>
        <taxon>Pseudomonadota</taxon>
        <taxon>Alphaproteobacteria</taxon>
        <taxon>Sphingomonadales</taxon>
        <taxon>Sphingomonadaceae</taxon>
        <taxon>Novosphingobium</taxon>
    </lineage>
</organism>
<dbReference type="PANTHER" id="PTHR39207:SF1">
    <property type="entry name" value="ALPHA-GLUCURONIDASE A"/>
    <property type="match status" value="1"/>
</dbReference>
<evidence type="ECO:0000256" key="3">
    <source>
        <dbReference type="ARBA" id="ARBA00022801"/>
    </source>
</evidence>
<keyword evidence="6 7" id="KW-0624">Polysaccharide degradation</keyword>
<keyword evidence="2 7" id="KW-0858">Xylan degradation</keyword>
<dbReference type="InterPro" id="IPR029018">
    <property type="entry name" value="Hex-like_dom2"/>
</dbReference>
<dbReference type="GO" id="GO:0045493">
    <property type="term" value="P:xylan catabolic process"/>
    <property type="evidence" value="ECO:0007669"/>
    <property type="project" value="UniProtKB-KW"/>
</dbReference>
<evidence type="ECO:0000256" key="7">
    <source>
        <dbReference type="RuleBase" id="RU361198"/>
    </source>
</evidence>
<dbReference type="Gene3D" id="3.30.379.10">
    <property type="entry name" value="Chitobiase/beta-hexosaminidase domain 2-like"/>
    <property type="match status" value="1"/>
</dbReference>
<dbReference type="GO" id="GO:0033939">
    <property type="term" value="F:xylan alpha-1,2-glucuronosidase activity"/>
    <property type="evidence" value="ECO:0007669"/>
    <property type="project" value="UniProtKB-EC"/>
</dbReference>
<feature type="domain" description="Glycosyl hydrolase family 67 C-terminal" evidence="9">
    <location>
        <begin position="469"/>
        <end position="692"/>
    </location>
</feature>
<dbReference type="Proteomes" id="UP000190989">
    <property type="component" value="Unassembled WGS sequence"/>
</dbReference>
<keyword evidence="4 7" id="KW-0119">Carbohydrate metabolism</keyword>
<dbReference type="STRING" id="428990.SAMN06295987_104246"/>
<keyword evidence="12" id="KW-1185">Reference proteome</keyword>
<dbReference type="Pfam" id="PF03648">
    <property type="entry name" value="Glyco_hydro_67N"/>
    <property type="match status" value="1"/>
</dbReference>
<dbReference type="SUPFAM" id="SSF51445">
    <property type="entry name" value="(Trans)glycosidases"/>
    <property type="match status" value="1"/>
</dbReference>
<evidence type="ECO:0000259" key="9">
    <source>
        <dbReference type="Pfam" id="PF07477"/>
    </source>
</evidence>
<evidence type="ECO:0000259" key="10">
    <source>
        <dbReference type="Pfam" id="PF07488"/>
    </source>
</evidence>
<evidence type="ECO:0000256" key="2">
    <source>
        <dbReference type="ARBA" id="ARBA00022651"/>
    </source>
</evidence>
<evidence type="ECO:0000313" key="11">
    <source>
        <dbReference type="EMBL" id="SLK03471.1"/>
    </source>
</evidence>
<dbReference type="EMBL" id="FVZE01000004">
    <property type="protein sequence ID" value="SLK03471.1"/>
    <property type="molecule type" value="Genomic_DNA"/>
</dbReference>
<dbReference type="AlphaFoldDB" id="A0A1U6I625"/>
<dbReference type="PANTHER" id="PTHR39207">
    <property type="entry name" value="ALPHA-GLUCURONIDASE A"/>
    <property type="match status" value="1"/>
</dbReference>
<reference evidence="12" key="1">
    <citation type="submission" date="2017-02" db="EMBL/GenBank/DDBJ databases">
        <authorList>
            <person name="Varghese N."/>
            <person name="Submissions S."/>
        </authorList>
    </citation>
    <scope>NUCLEOTIDE SEQUENCE [LARGE SCALE GENOMIC DNA]</scope>
    <source>
        <strain evidence="12">SM117</strain>
    </source>
</reference>
<dbReference type="GO" id="GO:0046559">
    <property type="term" value="F:alpha-glucuronidase activity"/>
    <property type="evidence" value="ECO:0007669"/>
    <property type="project" value="InterPro"/>
</dbReference>
<dbReference type="Pfam" id="PF07477">
    <property type="entry name" value="Glyco_hydro_67C"/>
    <property type="match status" value="1"/>
</dbReference>
<dbReference type="EC" id="3.2.1.131" evidence="7"/>